<reference evidence="8 9" key="1">
    <citation type="submission" date="2019-10" db="EMBL/GenBank/DDBJ databases">
        <title>Streptomyces sp. nov., a novel actinobacterium isolated from alkaline environment.</title>
        <authorList>
            <person name="Golinska P."/>
        </authorList>
    </citation>
    <scope>NUCLEOTIDE SEQUENCE [LARGE SCALE GENOMIC DNA]</scope>
    <source>
        <strain evidence="8 9">OF1</strain>
    </source>
</reference>
<dbReference type="PANTHER" id="PTHR43585:SF2">
    <property type="entry name" value="ATP-GRASP ENZYME FSQD"/>
    <property type="match status" value="1"/>
</dbReference>
<dbReference type="SMART" id="SM01209">
    <property type="entry name" value="GARS_A"/>
    <property type="match status" value="1"/>
</dbReference>
<dbReference type="InterPro" id="IPR052032">
    <property type="entry name" value="ATP-dep_AA_Ligase"/>
</dbReference>
<name>A0A5P0YRY2_9ACTN</name>
<reference evidence="7" key="3">
    <citation type="journal article" name="Syst. Appl. Microbiol.">
        <title>Streptomyces alkaliterrae sp. nov., isolated from an alkaline soil, and emended descriptions of Streptomyces alkaliphilus, Streptomyces calidiresistens and Streptomyces durbertensis.</title>
        <authorList>
            <person name="Swiecimska M."/>
            <person name="Golinska P."/>
            <person name="Nouioui I."/>
            <person name="Wypij M."/>
            <person name="Rai M."/>
            <person name="Sangal V."/>
            <person name="Goodfellow M."/>
        </authorList>
    </citation>
    <scope>NUCLEOTIDE SEQUENCE</scope>
    <source>
        <strain evidence="7">OF8</strain>
    </source>
</reference>
<dbReference type="EMBL" id="VJYK02000032">
    <property type="protein sequence ID" value="MQS01259.1"/>
    <property type="molecule type" value="Genomic_DNA"/>
</dbReference>
<comment type="caution">
    <text evidence="8">The sequence shown here is derived from an EMBL/GenBank/DDBJ whole genome shotgun (WGS) entry which is preliminary data.</text>
</comment>
<reference evidence="10" key="2">
    <citation type="submission" date="2020-05" db="EMBL/GenBank/DDBJ databases">
        <title>Classification of alakaliphilic streptomycetes isolated from an alkaline soil next to Lonar Crater, India and a proposal for the recognition of Streptomyces alkaliterrae sp. nov.</title>
        <authorList>
            <person name="Golinska P."/>
        </authorList>
    </citation>
    <scope>NUCLEOTIDE SEQUENCE [LARGE SCALE GENOMIC DNA]</scope>
    <source>
        <strain evidence="10">OF8</strain>
    </source>
</reference>
<dbReference type="Proteomes" id="UP000517765">
    <property type="component" value="Unassembled WGS sequence"/>
</dbReference>
<keyword evidence="9" id="KW-1185">Reference proteome</keyword>
<comment type="cofactor">
    <cofactor evidence="1">
        <name>Mn(2+)</name>
        <dbReference type="ChEBI" id="CHEBI:29035"/>
    </cofactor>
</comment>
<sequence>MSDQPVLLVVYDTGSLAPTRLAEAARRAGCALVFVLADSDHAREMVPTLETVGTVVPTAGRTEEETAAALKALDPSGIITFSEFQIGTTVRLAAALGLRYHQPADVDSITHKDRQRERFARAGVDVVRHRTVTSPEQTADALAHVGLPAIVKPVVGASSRNTRAVTSREEALAAVAEAFDASAGGPVEKAVMIEELLVGRATPAPWGDYIAVDCVADGDDVRPVFVTSKFALAEPFRERGGYGGHSVVGEEDERAVRELACRAVRALNIHGVADVEIKLTDRGPRVIEVNGRLGAWVDDLAVRSHTSDPAHVAVAAALGLPYRTPPIRTGGPIAFHYLVVPPAGARRVRAIRNVTALRRLPHVDRVAVLTEPGADVDWRIGARGNVAAVLGTAATHDELAATVAAIEKVEWIEYE</sequence>
<evidence type="ECO:0000256" key="4">
    <source>
        <dbReference type="ARBA" id="ARBA00022840"/>
    </source>
</evidence>
<protein>
    <submittedName>
        <fullName evidence="8">ATP-grasp domain-containing protein</fullName>
    </submittedName>
</protein>
<organism evidence="8 9">
    <name type="scientific">Streptomyces alkaliterrae</name>
    <dbReference type="NCBI Taxonomy" id="2213162"/>
    <lineage>
        <taxon>Bacteria</taxon>
        <taxon>Bacillati</taxon>
        <taxon>Actinomycetota</taxon>
        <taxon>Actinomycetes</taxon>
        <taxon>Kitasatosporales</taxon>
        <taxon>Streptomycetaceae</taxon>
        <taxon>Streptomyces</taxon>
    </lineage>
</organism>
<proteinExistence type="predicted"/>
<evidence type="ECO:0000313" key="9">
    <source>
        <dbReference type="Proteomes" id="UP000320857"/>
    </source>
</evidence>
<dbReference type="PROSITE" id="PS50975">
    <property type="entry name" value="ATP_GRASP"/>
    <property type="match status" value="1"/>
</dbReference>
<dbReference type="AlphaFoldDB" id="A0A5P0YRY2"/>
<dbReference type="Pfam" id="PF01071">
    <property type="entry name" value="GARS_A"/>
    <property type="match status" value="1"/>
</dbReference>
<keyword evidence="2" id="KW-0436">Ligase</keyword>
<dbReference type="RefSeq" id="WP_143646737.1">
    <property type="nucleotide sequence ID" value="NZ_JABJXA010000009.1"/>
</dbReference>
<keyword evidence="4 5" id="KW-0067">ATP-binding</keyword>
<accession>A0A5P0YRY2</accession>
<dbReference type="GO" id="GO:0046872">
    <property type="term" value="F:metal ion binding"/>
    <property type="evidence" value="ECO:0007669"/>
    <property type="project" value="InterPro"/>
</dbReference>
<dbReference type="SUPFAM" id="SSF56059">
    <property type="entry name" value="Glutathione synthetase ATP-binding domain-like"/>
    <property type="match status" value="1"/>
</dbReference>
<dbReference type="GO" id="GO:0016874">
    <property type="term" value="F:ligase activity"/>
    <property type="evidence" value="ECO:0007669"/>
    <property type="project" value="UniProtKB-KW"/>
</dbReference>
<dbReference type="Proteomes" id="UP000320857">
    <property type="component" value="Unassembled WGS sequence"/>
</dbReference>
<dbReference type="InterPro" id="IPR020561">
    <property type="entry name" value="PRibGlycinamid_synth_ATP-grasp"/>
</dbReference>
<evidence type="ECO:0000256" key="5">
    <source>
        <dbReference type="PROSITE-ProRule" id="PRU00409"/>
    </source>
</evidence>
<evidence type="ECO:0000259" key="6">
    <source>
        <dbReference type="PROSITE" id="PS50975"/>
    </source>
</evidence>
<gene>
    <name evidence="8" type="ORF">FNX44_005105</name>
    <name evidence="7" type="ORF">H3147_02875</name>
</gene>
<evidence type="ECO:0000313" key="8">
    <source>
        <dbReference type="EMBL" id="MQS01259.1"/>
    </source>
</evidence>
<evidence type="ECO:0000256" key="3">
    <source>
        <dbReference type="ARBA" id="ARBA00022741"/>
    </source>
</evidence>
<feature type="domain" description="ATP-grasp" evidence="6">
    <location>
        <begin position="116"/>
        <end position="318"/>
    </location>
</feature>
<dbReference type="OrthoDB" id="24041at2"/>
<evidence type="ECO:0000313" key="7">
    <source>
        <dbReference type="EMBL" id="MBB1257775.1"/>
    </source>
</evidence>
<evidence type="ECO:0000256" key="2">
    <source>
        <dbReference type="ARBA" id="ARBA00022598"/>
    </source>
</evidence>
<dbReference type="GO" id="GO:0005524">
    <property type="term" value="F:ATP binding"/>
    <property type="evidence" value="ECO:0007669"/>
    <property type="project" value="UniProtKB-UniRule"/>
</dbReference>
<dbReference type="InterPro" id="IPR011761">
    <property type="entry name" value="ATP-grasp"/>
</dbReference>
<dbReference type="EMBL" id="JABJXA010000009">
    <property type="protein sequence ID" value="MBB1257775.1"/>
    <property type="molecule type" value="Genomic_DNA"/>
</dbReference>
<dbReference type="PANTHER" id="PTHR43585">
    <property type="entry name" value="FUMIPYRROLE BIOSYNTHESIS PROTEIN C"/>
    <property type="match status" value="1"/>
</dbReference>
<evidence type="ECO:0000313" key="10">
    <source>
        <dbReference type="Proteomes" id="UP000517765"/>
    </source>
</evidence>
<evidence type="ECO:0000256" key="1">
    <source>
        <dbReference type="ARBA" id="ARBA00001936"/>
    </source>
</evidence>
<keyword evidence="3 5" id="KW-0547">Nucleotide-binding</keyword>
<dbReference type="Gene3D" id="3.30.470.20">
    <property type="entry name" value="ATP-grasp fold, B domain"/>
    <property type="match status" value="1"/>
</dbReference>